<proteinExistence type="predicted"/>
<keyword evidence="2" id="KW-1185">Reference proteome</keyword>
<dbReference type="EMBL" id="JAWDGP010006482">
    <property type="protein sequence ID" value="KAK3740207.1"/>
    <property type="molecule type" value="Genomic_DNA"/>
</dbReference>
<evidence type="ECO:0000313" key="1">
    <source>
        <dbReference type="EMBL" id="KAK3740207.1"/>
    </source>
</evidence>
<organism evidence="1 2">
    <name type="scientific">Elysia crispata</name>
    <name type="common">lettuce slug</name>
    <dbReference type="NCBI Taxonomy" id="231223"/>
    <lineage>
        <taxon>Eukaryota</taxon>
        <taxon>Metazoa</taxon>
        <taxon>Spiralia</taxon>
        <taxon>Lophotrochozoa</taxon>
        <taxon>Mollusca</taxon>
        <taxon>Gastropoda</taxon>
        <taxon>Heterobranchia</taxon>
        <taxon>Euthyneura</taxon>
        <taxon>Panpulmonata</taxon>
        <taxon>Sacoglossa</taxon>
        <taxon>Placobranchoidea</taxon>
        <taxon>Plakobranchidae</taxon>
        <taxon>Elysia</taxon>
    </lineage>
</organism>
<evidence type="ECO:0000313" key="2">
    <source>
        <dbReference type="Proteomes" id="UP001283361"/>
    </source>
</evidence>
<dbReference type="Proteomes" id="UP001283361">
    <property type="component" value="Unassembled WGS sequence"/>
</dbReference>
<protein>
    <submittedName>
        <fullName evidence="1">Uncharacterized protein</fullName>
    </submittedName>
</protein>
<name>A0AAE0YC54_9GAST</name>
<accession>A0AAE0YC54</accession>
<comment type="caution">
    <text evidence="1">The sequence shown here is derived from an EMBL/GenBank/DDBJ whole genome shotgun (WGS) entry which is preliminary data.</text>
</comment>
<dbReference type="AlphaFoldDB" id="A0AAE0YC54"/>
<reference evidence="1" key="1">
    <citation type="journal article" date="2023" name="G3 (Bethesda)">
        <title>A reference genome for the long-term kleptoplast-retaining sea slug Elysia crispata morphotype clarki.</title>
        <authorList>
            <person name="Eastman K.E."/>
            <person name="Pendleton A.L."/>
            <person name="Shaikh M.A."/>
            <person name="Suttiyut T."/>
            <person name="Ogas R."/>
            <person name="Tomko P."/>
            <person name="Gavelis G."/>
            <person name="Widhalm J.R."/>
            <person name="Wisecaver J.H."/>
        </authorList>
    </citation>
    <scope>NUCLEOTIDE SEQUENCE</scope>
    <source>
        <strain evidence="1">ECLA1</strain>
    </source>
</reference>
<gene>
    <name evidence="1" type="ORF">RRG08_054230</name>
</gene>
<sequence>MNSQTKVEQLDKIQAAALRCMTEVTKETTSEAPQEATYIEPLAQTSEKARKPNALAKAFANLSNPRREI</sequence>